<accession>A0A200J8J9</accession>
<feature type="transmembrane region" description="Helical" evidence="1">
    <location>
        <begin position="12"/>
        <end position="29"/>
    </location>
</feature>
<keyword evidence="1" id="KW-0472">Membrane</keyword>
<sequence>MKAISSPKNKLNVLFIGTITVVLVFFFLTV</sequence>
<keyword evidence="1" id="KW-1133">Transmembrane helix</keyword>
<dbReference type="AlphaFoldDB" id="A0A200J8J9"/>
<organism evidence="2">
    <name type="scientific">Candidatus Enterococcus dunnyi</name>
    <dbReference type="NCBI Taxonomy" id="1834192"/>
    <lineage>
        <taxon>Bacteria</taxon>
        <taxon>Bacillati</taxon>
        <taxon>Bacillota</taxon>
        <taxon>Bacilli</taxon>
        <taxon>Lactobacillales</taxon>
        <taxon>Enterococcaceae</taxon>
        <taxon>Enterococcus</taxon>
    </lineage>
</organism>
<gene>
    <name evidence="3" type="ORF">A5889_001464</name>
    <name evidence="2" type="ORF">A5889_001614</name>
</gene>
<proteinExistence type="predicted"/>
<evidence type="ECO:0000313" key="2">
    <source>
        <dbReference type="EMBL" id="OUZ32905.1"/>
    </source>
</evidence>
<keyword evidence="4" id="KW-1185">Reference proteome</keyword>
<protein>
    <submittedName>
        <fullName evidence="2">Uncharacterized protein</fullName>
    </submittedName>
</protein>
<dbReference type="EMBL" id="NIBQ01000002">
    <property type="protein sequence ID" value="OUZ32905.1"/>
    <property type="molecule type" value="Genomic_DNA"/>
</dbReference>
<reference evidence="3" key="2">
    <citation type="submission" date="2017-05" db="EMBL/GenBank/DDBJ databases">
        <authorList>
            <consortium name="The Broad Institute Genomics Platform"/>
            <consortium name="The Broad Institute Genomic Center for Infectious Diseases"/>
            <person name="Earl A."/>
            <person name="Manson A."/>
            <person name="Schwartman J."/>
            <person name="Gilmore M."/>
            <person name="Abouelleil A."/>
            <person name="Cao P."/>
            <person name="Chapman S."/>
            <person name="Cusick C."/>
            <person name="Shea T."/>
            <person name="Young S."/>
            <person name="Neafsey D."/>
            <person name="Nusbaum C."/>
            <person name="Birren B."/>
        </authorList>
    </citation>
    <scope>NUCLEOTIDE SEQUENCE</scope>
    <source>
        <strain evidence="3">9D6_DIV0238</strain>
    </source>
</reference>
<name>A0A200J8J9_9ENTE</name>
<dbReference type="Proteomes" id="UP000196151">
    <property type="component" value="Chromosome"/>
</dbReference>
<evidence type="ECO:0000313" key="3">
    <source>
        <dbReference type="EMBL" id="WYJ93962.1"/>
    </source>
</evidence>
<evidence type="ECO:0000256" key="1">
    <source>
        <dbReference type="SAM" id="Phobius"/>
    </source>
</evidence>
<keyword evidence="1" id="KW-0812">Transmembrane</keyword>
<dbReference type="EMBL" id="CP147246">
    <property type="protein sequence ID" value="WYJ93962.1"/>
    <property type="molecule type" value="Genomic_DNA"/>
</dbReference>
<evidence type="ECO:0000313" key="4">
    <source>
        <dbReference type="Proteomes" id="UP000196151"/>
    </source>
</evidence>
<reference evidence="3" key="3">
    <citation type="submission" date="2024-03" db="EMBL/GenBank/DDBJ databases">
        <title>The Genome Sequence of Enterococcus sp. DIV0238c.</title>
        <authorList>
            <consortium name="The Broad Institute Genomics Platform"/>
            <consortium name="The Broad Institute Microbial Omics Core"/>
            <consortium name="The Broad Institute Genomic Center for Infectious Diseases"/>
            <person name="Earl A."/>
            <person name="Manson A."/>
            <person name="Gilmore M."/>
            <person name="Schwartman J."/>
            <person name="Shea T."/>
            <person name="Abouelleil A."/>
            <person name="Cao P."/>
            <person name="Chapman S."/>
            <person name="Cusick C."/>
            <person name="Young S."/>
            <person name="Neafsey D."/>
            <person name="Nusbaum C."/>
            <person name="Birren B."/>
        </authorList>
    </citation>
    <scope>NUCLEOTIDE SEQUENCE</scope>
    <source>
        <strain evidence="3">9D6_DIV0238</strain>
    </source>
</reference>
<reference evidence="2" key="1">
    <citation type="submission" date="2017-05" db="EMBL/GenBank/DDBJ databases">
        <title>The Genome Sequence of Enterococcus sp. 9D6_DIV0238.</title>
        <authorList>
            <consortium name="The Broad Institute Genomics Platform"/>
            <consortium name="The Broad Institute Genomic Center for Infectious Diseases"/>
            <person name="Earl A."/>
            <person name="Manson A."/>
            <person name="Schwartman J."/>
            <person name="Gilmore M."/>
            <person name="Abouelleil A."/>
            <person name="Cao P."/>
            <person name="Chapman S."/>
            <person name="Cusick C."/>
            <person name="Shea T."/>
            <person name="Young S."/>
            <person name="Neafsey D."/>
            <person name="Nusbaum C."/>
            <person name="Birren B."/>
        </authorList>
    </citation>
    <scope>NUCLEOTIDE SEQUENCE [LARGE SCALE GENOMIC DNA]</scope>
    <source>
        <strain evidence="2">9D6_DIV0238</strain>
    </source>
</reference>